<reference evidence="2 3" key="1">
    <citation type="submission" date="2016-01" db="EMBL/GenBank/DDBJ databases">
        <authorList>
            <person name="Oliw E.H."/>
        </authorList>
    </citation>
    <scope>NUCLEOTIDE SEQUENCE [LARGE SCALE GENOMIC DNA]</scope>
    <source>
        <strain evidence="2 3">Kerr 14</strain>
    </source>
</reference>
<dbReference type="EMBL" id="FBWC01000010">
    <property type="protein sequence ID" value="CUX21650.1"/>
    <property type="molecule type" value="Genomic_DNA"/>
</dbReference>
<accession>A0A1S7PI98</accession>
<evidence type="ECO:0000313" key="3">
    <source>
        <dbReference type="Proteomes" id="UP000191897"/>
    </source>
</evidence>
<feature type="compositionally biased region" description="Low complexity" evidence="1">
    <location>
        <begin position="14"/>
        <end position="24"/>
    </location>
</feature>
<gene>
    <name evidence="2" type="ORF">AGR4C_Cc180052</name>
</gene>
<feature type="region of interest" description="Disordered" evidence="1">
    <location>
        <begin position="1"/>
        <end position="30"/>
    </location>
</feature>
<name>A0A1S7PI98_AGRTU</name>
<organism evidence="2 3">
    <name type="scientific">Agrobacterium tumefaciens str. Kerr 14</name>
    <dbReference type="NCBI Taxonomy" id="1183424"/>
    <lineage>
        <taxon>Bacteria</taxon>
        <taxon>Pseudomonadati</taxon>
        <taxon>Pseudomonadota</taxon>
        <taxon>Alphaproteobacteria</taxon>
        <taxon>Hyphomicrobiales</taxon>
        <taxon>Rhizobiaceae</taxon>
        <taxon>Rhizobium/Agrobacterium group</taxon>
        <taxon>Agrobacterium</taxon>
        <taxon>Agrobacterium tumefaciens complex</taxon>
    </lineage>
</organism>
<evidence type="ECO:0000256" key="1">
    <source>
        <dbReference type="SAM" id="MobiDB-lite"/>
    </source>
</evidence>
<evidence type="ECO:0000313" key="2">
    <source>
        <dbReference type="EMBL" id="CUX21650.1"/>
    </source>
</evidence>
<proteinExistence type="predicted"/>
<protein>
    <submittedName>
        <fullName evidence="2">Uncharacterized protein</fullName>
    </submittedName>
</protein>
<sequence>MRKTSLCDSKTGQSLLDRSGLGRSSGDRDWSTLNNSACMVQSLHEVKEKGELGGAPSPLFS</sequence>
<dbReference type="Proteomes" id="UP000191897">
    <property type="component" value="Unassembled WGS sequence"/>
</dbReference>
<dbReference type="AlphaFoldDB" id="A0A1S7PI98"/>
<feature type="compositionally biased region" description="Polar residues" evidence="1">
    <location>
        <begin position="1"/>
        <end position="13"/>
    </location>
</feature>